<dbReference type="RefSeq" id="WP_205295199.1">
    <property type="nucleotide sequence ID" value="NZ_CP070369.1"/>
</dbReference>
<gene>
    <name evidence="2" type="primary">fhuF</name>
    <name evidence="2" type="ORF">JWJ88_12030</name>
</gene>
<dbReference type="InterPro" id="IPR008090">
    <property type="entry name" value="Fe_iron_reduct"/>
</dbReference>
<sequence length="246" mass="27662">MSHHLHHELRDLLAGQHDWLLMLLAQDDDLRTRIPFARLTDMRILEGLLLKFAASQPQAPRGAIVSLWSQYYFASLCLPLAASVLVTGRMFMPLDGSGVVFDDQGKPAAIQLSIPKTPRNLPELSLYQAMNDHLIPMTAVLAQAGGISQRVIWGNACHYLEWLTNWLAEDERLSCEGARQSRLFMDRDHLPDGRVNPLKGAIRYEGLDRLPELRRRKVCCLRYCIPGTATCGGLCPKPDIRQRALA</sequence>
<keyword evidence="3" id="KW-1185">Reference proteome</keyword>
<dbReference type="Proteomes" id="UP000663629">
    <property type="component" value="Plasmid p1"/>
</dbReference>
<proteinExistence type="predicted"/>
<name>A0ABX7JJ12_9RHOB</name>
<geneLocation type="plasmid" evidence="2 3">
    <name>p1</name>
</geneLocation>
<dbReference type="EMBL" id="CP070369">
    <property type="protein sequence ID" value="QRZ14222.1"/>
    <property type="molecule type" value="Genomic_DNA"/>
</dbReference>
<accession>A0ABX7JJ12</accession>
<organism evidence="2 3">
    <name type="scientific">Paracoccus methylovorus</name>
    <dbReference type="NCBI Taxonomy" id="2812658"/>
    <lineage>
        <taxon>Bacteria</taxon>
        <taxon>Pseudomonadati</taxon>
        <taxon>Pseudomonadota</taxon>
        <taxon>Alphaproteobacteria</taxon>
        <taxon>Rhodobacterales</taxon>
        <taxon>Paracoccaceae</taxon>
        <taxon>Paracoccus</taxon>
    </lineage>
</organism>
<reference evidence="2 3" key="1">
    <citation type="submission" date="2021-02" db="EMBL/GenBank/DDBJ databases">
        <title>Paracoccus methylovroum sp.nov., a new methanol and methylamine utilizing methylotrophic denitrifer.</title>
        <authorList>
            <person name="Timsy T."/>
            <person name="Behrendt U."/>
            <person name="Ulrich A."/>
            <person name="Spanner T."/>
            <person name="Foesel B.U."/>
            <person name="Horn M.A."/>
            <person name="Kolb S."/>
        </authorList>
    </citation>
    <scope>NUCLEOTIDE SEQUENCE [LARGE SCALE GENOMIC DNA]</scope>
    <source>
        <strain evidence="2 3">H4-D09</strain>
        <plasmid evidence="2 3">p1</plasmid>
    </source>
</reference>
<dbReference type="NCBIfam" id="TIGR03951">
    <property type="entry name" value="Fe_III_red_FhuF"/>
    <property type="match status" value="1"/>
</dbReference>
<feature type="domain" description="Aerobactin siderophore biosynthesis IucA/IucC-like C-terminal" evidence="1">
    <location>
        <begin position="66"/>
        <end position="208"/>
    </location>
</feature>
<dbReference type="InterPro" id="IPR022770">
    <property type="entry name" value="IucA/IucC-like_C"/>
</dbReference>
<dbReference type="Pfam" id="PF06276">
    <property type="entry name" value="FhuF"/>
    <property type="match status" value="1"/>
</dbReference>
<evidence type="ECO:0000313" key="3">
    <source>
        <dbReference type="Proteomes" id="UP000663629"/>
    </source>
</evidence>
<evidence type="ECO:0000313" key="2">
    <source>
        <dbReference type="EMBL" id="QRZ14222.1"/>
    </source>
</evidence>
<protein>
    <submittedName>
        <fullName evidence="2">Siderophore-iron reductase FhuF</fullName>
    </submittedName>
</protein>
<evidence type="ECO:0000259" key="1">
    <source>
        <dbReference type="Pfam" id="PF06276"/>
    </source>
</evidence>
<keyword evidence="2" id="KW-0614">Plasmid</keyword>